<comment type="caution">
    <text evidence="2">The sequence shown here is derived from an EMBL/GenBank/DDBJ whole genome shotgun (WGS) entry which is preliminary data.</text>
</comment>
<reference evidence="2 3" key="1">
    <citation type="submission" date="2019-06" db="EMBL/GenBank/DDBJ databases">
        <title>Whole genome shotgun sequence of Halomonas halmophila NBRC 15537.</title>
        <authorList>
            <person name="Hosoyama A."/>
            <person name="Uohara A."/>
            <person name="Ohji S."/>
            <person name="Ichikawa N."/>
        </authorList>
    </citation>
    <scope>NUCLEOTIDE SEQUENCE [LARGE SCALE GENOMIC DNA]</scope>
    <source>
        <strain evidence="2 3">NBRC 15537</strain>
    </source>
</reference>
<dbReference type="InterPro" id="IPR012674">
    <property type="entry name" value="Calycin"/>
</dbReference>
<evidence type="ECO:0000313" key="3">
    <source>
        <dbReference type="Proteomes" id="UP000319812"/>
    </source>
</evidence>
<dbReference type="EMBL" id="BJOC01000024">
    <property type="protein sequence ID" value="GED22954.1"/>
    <property type="molecule type" value="Genomic_DNA"/>
</dbReference>
<sequence length="106" mass="11766">MATKATSPLDAGQVMEINFQPFTPRITVHSEHELTVEIVSGDNVGFSDTVEYEAVKIRDNLVLLSWQEHIGSTIVHVLDFYSMEANTVVTPAKGGVMRLKGRIENH</sequence>
<dbReference type="AlphaFoldDB" id="A0A4Y4F540"/>
<evidence type="ECO:0000259" key="1">
    <source>
        <dbReference type="Pfam" id="PF22036"/>
    </source>
</evidence>
<dbReference type="InterPro" id="IPR053892">
    <property type="entry name" value="MoaF-like"/>
</dbReference>
<gene>
    <name evidence="2" type="ORF">HHA01_19310</name>
</gene>
<feature type="domain" description="MoaF-like" evidence="1">
    <location>
        <begin position="11"/>
        <end position="103"/>
    </location>
</feature>
<protein>
    <recommendedName>
        <fullName evidence="1">MoaF-like domain-containing protein</fullName>
    </recommendedName>
</protein>
<name>A0A4Y4F540_9GAMM</name>
<proteinExistence type="predicted"/>
<dbReference type="Gene3D" id="2.40.128.20">
    <property type="match status" value="1"/>
</dbReference>
<dbReference type="Pfam" id="PF22036">
    <property type="entry name" value="MoaF_like"/>
    <property type="match status" value="1"/>
</dbReference>
<keyword evidence="3" id="KW-1185">Reference proteome</keyword>
<evidence type="ECO:0000313" key="2">
    <source>
        <dbReference type="EMBL" id="GED22954.1"/>
    </source>
</evidence>
<dbReference type="RefSeq" id="WP_141320185.1">
    <property type="nucleotide sequence ID" value="NZ_BJOC01000024.1"/>
</dbReference>
<dbReference type="Proteomes" id="UP000319812">
    <property type="component" value="Unassembled WGS sequence"/>
</dbReference>
<dbReference type="OrthoDB" id="8780074at2"/>
<accession>A0A4Y4F540</accession>
<organism evidence="2 3">
    <name type="scientific">Halomonas halmophila</name>
    <dbReference type="NCBI Taxonomy" id="252"/>
    <lineage>
        <taxon>Bacteria</taxon>
        <taxon>Pseudomonadati</taxon>
        <taxon>Pseudomonadota</taxon>
        <taxon>Gammaproteobacteria</taxon>
        <taxon>Oceanospirillales</taxon>
        <taxon>Halomonadaceae</taxon>
        <taxon>Halomonas</taxon>
    </lineage>
</organism>